<evidence type="ECO:0008006" key="8">
    <source>
        <dbReference type="Google" id="ProtNLM"/>
    </source>
</evidence>
<dbReference type="Gene3D" id="1.25.10.10">
    <property type="entry name" value="Leucine-rich Repeat Variant"/>
    <property type="match status" value="1"/>
</dbReference>
<protein>
    <recommendedName>
        <fullName evidence="8">HEAT repeat domain-containing protein</fullName>
    </recommendedName>
</protein>
<dbReference type="AlphaFoldDB" id="A0A3S1DBA9"/>
<dbReference type="InterPro" id="IPR011989">
    <property type="entry name" value="ARM-like"/>
</dbReference>
<keyword evidence="4" id="KW-0456">Lyase</keyword>
<dbReference type="InterPro" id="IPR016024">
    <property type="entry name" value="ARM-type_fold"/>
</dbReference>
<accession>A0A3S1DBA9</accession>
<keyword evidence="3" id="KW-0605">Phycobilisome</keyword>
<feature type="compositionally biased region" description="Basic residues" evidence="5">
    <location>
        <begin position="378"/>
        <end position="392"/>
    </location>
</feature>
<comment type="similarity">
    <text evidence="1">Belongs to the CpcE/RpcE/PecE family.</text>
</comment>
<dbReference type="SUPFAM" id="SSF48371">
    <property type="entry name" value="ARM repeat"/>
    <property type="match status" value="1"/>
</dbReference>
<feature type="compositionally biased region" description="Basic and acidic residues" evidence="5">
    <location>
        <begin position="358"/>
        <end position="377"/>
    </location>
</feature>
<dbReference type="RefSeq" id="WP_127081516.1">
    <property type="nucleotide sequence ID" value="NZ_RSCL01000006.1"/>
</dbReference>
<evidence type="ECO:0000313" key="7">
    <source>
        <dbReference type="Proteomes" id="UP000271624"/>
    </source>
</evidence>
<feature type="region of interest" description="Disordered" evidence="5">
    <location>
        <begin position="256"/>
        <end position="282"/>
    </location>
</feature>
<feature type="region of interest" description="Disordered" evidence="5">
    <location>
        <begin position="317"/>
        <end position="392"/>
    </location>
</feature>
<name>A0A3S1DBA9_9CYAN</name>
<evidence type="ECO:0000256" key="4">
    <source>
        <dbReference type="ARBA" id="ARBA00023239"/>
    </source>
</evidence>
<sequence length="392" mass="43147">MVNSTSYQPPIDKLLTLGSQHLNDVAELGIGSEHIPDLIKMAVDDELLGADNEKETMAPVHAWRILGQLQATDAIIPLIQLFKLVDNDLVNEELPKVYGNIGTAAIPALVEYLAQNQNQLLARVTAINSLEEIASQHPSASNQVKSVLTQSLQSCNQNEAELNGFIVSALINLQTQEAAPIIKYAFNTNQVAEDIVGNWDEVRQSLGINSDEEVQEFIPTPQHSVTEASTPDVEEASEDEINALIDLVAQVTETETQTKENAVPTSELASETENTSLLSNEPEVQQQIIDTEENLTNTIDKVEEEIEDVVSEIEASEDTQVAVEASTKTDEWHEQTKDESIETVIVESDEESNLLEQEDNKGFGRPATSKEKPEKPQKAKPSKKKKRGFSDL</sequence>
<gene>
    <name evidence="6" type="ORF">DSM106972_030090</name>
</gene>
<keyword evidence="7" id="KW-1185">Reference proteome</keyword>
<keyword evidence="2" id="KW-0042">Antenna complex</keyword>
<feature type="compositionally biased region" description="Acidic residues" evidence="5">
    <location>
        <begin position="347"/>
        <end position="357"/>
    </location>
</feature>
<evidence type="ECO:0000256" key="3">
    <source>
        <dbReference type="ARBA" id="ARBA00022738"/>
    </source>
</evidence>
<proteinExistence type="inferred from homology"/>
<dbReference type="OrthoDB" id="504590at2"/>
<evidence type="ECO:0000313" key="6">
    <source>
        <dbReference type="EMBL" id="RUT06752.1"/>
    </source>
</evidence>
<evidence type="ECO:0000256" key="5">
    <source>
        <dbReference type="SAM" id="MobiDB-lite"/>
    </source>
</evidence>
<dbReference type="Proteomes" id="UP000271624">
    <property type="component" value="Unassembled WGS sequence"/>
</dbReference>
<evidence type="ECO:0000256" key="1">
    <source>
        <dbReference type="ARBA" id="ARBA00009299"/>
    </source>
</evidence>
<organism evidence="6 7">
    <name type="scientific">Dulcicalothrix desertica PCC 7102</name>
    <dbReference type="NCBI Taxonomy" id="232991"/>
    <lineage>
        <taxon>Bacteria</taxon>
        <taxon>Bacillati</taxon>
        <taxon>Cyanobacteriota</taxon>
        <taxon>Cyanophyceae</taxon>
        <taxon>Nostocales</taxon>
        <taxon>Calotrichaceae</taxon>
        <taxon>Dulcicalothrix</taxon>
    </lineage>
</organism>
<dbReference type="GO" id="GO:0016829">
    <property type="term" value="F:lyase activity"/>
    <property type="evidence" value="ECO:0007669"/>
    <property type="project" value="UniProtKB-KW"/>
</dbReference>
<feature type="compositionally biased region" description="Basic and acidic residues" evidence="5">
    <location>
        <begin position="327"/>
        <end position="340"/>
    </location>
</feature>
<reference evidence="6" key="2">
    <citation type="journal article" date="2019" name="Genome Biol. Evol.">
        <title>Day and night: Metabolic profiles and evolutionary relationships of six axenic non-marine cyanobacteria.</title>
        <authorList>
            <person name="Will S.E."/>
            <person name="Henke P."/>
            <person name="Boedeker C."/>
            <person name="Huang S."/>
            <person name="Brinkmann H."/>
            <person name="Rohde M."/>
            <person name="Jarek M."/>
            <person name="Friedl T."/>
            <person name="Seufert S."/>
            <person name="Schumacher M."/>
            <person name="Overmann J."/>
            <person name="Neumann-Schaal M."/>
            <person name="Petersen J."/>
        </authorList>
    </citation>
    <scope>NUCLEOTIDE SEQUENCE [LARGE SCALE GENOMIC DNA]</scope>
    <source>
        <strain evidence="6">PCC 7102</strain>
    </source>
</reference>
<dbReference type="GO" id="GO:0030089">
    <property type="term" value="C:phycobilisome"/>
    <property type="evidence" value="ECO:0007669"/>
    <property type="project" value="UniProtKB-KW"/>
</dbReference>
<evidence type="ECO:0000256" key="2">
    <source>
        <dbReference type="ARBA" id="ARBA00022549"/>
    </source>
</evidence>
<reference evidence="6" key="1">
    <citation type="submission" date="2018-12" db="EMBL/GenBank/DDBJ databases">
        <authorList>
            <person name="Will S."/>
            <person name="Neumann-Schaal M."/>
            <person name="Henke P."/>
        </authorList>
    </citation>
    <scope>NUCLEOTIDE SEQUENCE</scope>
    <source>
        <strain evidence="6">PCC 7102</strain>
    </source>
</reference>
<dbReference type="EMBL" id="RSCL01000006">
    <property type="protein sequence ID" value="RUT06752.1"/>
    <property type="molecule type" value="Genomic_DNA"/>
</dbReference>
<comment type="caution">
    <text evidence="6">The sequence shown here is derived from an EMBL/GenBank/DDBJ whole genome shotgun (WGS) entry which is preliminary data.</text>
</comment>